<dbReference type="GO" id="GO:0046872">
    <property type="term" value="F:metal ion binding"/>
    <property type="evidence" value="ECO:0007669"/>
    <property type="project" value="UniProtKB-KW"/>
</dbReference>
<feature type="compositionally biased region" description="Polar residues" evidence="4">
    <location>
        <begin position="120"/>
        <end position="133"/>
    </location>
</feature>
<dbReference type="AlphaFoldDB" id="A0AA89AW58"/>
<keyword evidence="3" id="KW-0862">Zinc</keyword>
<feature type="region of interest" description="Disordered" evidence="4">
    <location>
        <begin position="206"/>
        <end position="247"/>
    </location>
</feature>
<feature type="compositionally biased region" description="Acidic residues" evidence="4">
    <location>
        <begin position="405"/>
        <end position="416"/>
    </location>
</feature>
<dbReference type="InterPro" id="IPR046349">
    <property type="entry name" value="C1-like_sf"/>
</dbReference>
<feature type="compositionally biased region" description="Low complexity" evidence="4">
    <location>
        <begin position="385"/>
        <end position="401"/>
    </location>
</feature>
<comment type="caution">
    <text evidence="6">The sequence shown here is derived from an EMBL/GenBank/DDBJ whole genome shotgun (WGS) entry which is preliminary data.</text>
</comment>
<name>A0AA89AW58_9ASTE</name>
<sequence>MSSQNPQQIRHACDRNHFLYLLPKTGGGDAYCNACRSTANGLAYRCRACNINVHAECAMLPPAISHHTHPHQLHLAFSPPYSSKSFGCDICYKSGSNHWLYRCNSCGFDTHLSCAMSKTRPPQQKFAPNNVAQNARPGGYGSAAATGGNQKASKTQSNNHNSNTPSHNSQNNITQKARPGGYGSAAASGGSKKNVINQSNSYNYSVSTASHTSQNSVARPPVQNYTPTQNPRQSGYGAAAPKGGSQKHATTLANNYYSVSSSSSGYSTQHSVAKLAGAYGSQQRNPVVNKTVIGVANVGGQQVGSRSNYEDVTYAGHGGKKHGYGSTKAYGGGGRGDVLDEDDSDGDDDDDVYGGNYKGESLGLGRLHIGREGDDEDDDDDDSGDNGYNDNYKQDDGSSSNNDEHDNDGDDEDEDFSGGGGVDNDYGDTENGGRDSDGEGGSDFDDDHYDNNRRY</sequence>
<evidence type="ECO:0000313" key="7">
    <source>
        <dbReference type="Proteomes" id="UP001188597"/>
    </source>
</evidence>
<dbReference type="CDD" id="cd00029">
    <property type="entry name" value="C1"/>
    <property type="match status" value="1"/>
</dbReference>
<dbReference type="PROSITE" id="PS50081">
    <property type="entry name" value="ZF_DAG_PE_2"/>
    <property type="match status" value="1"/>
</dbReference>
<feature type="compositionally biased region" description="Polar residues" evidence="4">
    <location>
        <begin position="206"/>
        <end position="233"/>
    </location>
</feature>
<evidence type="ECO:0000313" key="6">
    <source>
        <dbReference type="EMBL" id="KAK3019184.1"/>
    </source>
</evidence>
<dbReference type="Pfam" id="PF03107">
    <property type="entry name" value="C1_2"/>
    <property type="match status" value="2"/>
</dbReference>
<feature type="region of interest" description="Disordered" evidence="4">
    <location>
        <begin position="119"/>
        <end position="194"/>
    </location>
</feature>
<organism evidence="6 7">
    <name type="scientific">Escallonia herrerae</name>
    <dbReference type="NCBI Taxonomy" id="1293975"/>
    <lineage>
        <taxon>Eukaryota</taxon>
        <taxon>Viridiplantae</taxon>
        <taxon>Streptophyta</taxon>
        <taxon>Embryophyta</taxon>
        <taxon>Tracheophyta</taxon>
        <taxon>Spermatophyta</taxon>
        <taxon>Magnoliopsida</taxon>
        <taxon>eudicotyledons</taxon>
        <taxon>Gunneridae</taxon>
        <taxon>Pentapetalae</taxon>
        <taxon>asterids</taxon>
        <taxon>campanulids</taxon>
        <taxon>Escalloniales</taxon>
        <taxon>Escalloniaceae</taxon>
        <taxon>Escallonia</taxon>
    </lineage>
</organism>
<feature type="compositionally biased region" description="Acidic residues" evidence="4">
    <location>
        <begin position="339"/>
        <end position="352"/>
    </location>
</feature>
<keyword evidence="1" id="KW-0479">Metal-binding</keyword>
<feature type="compositionally biased region" description="Low complexity" evidence="4">
    <location>
        <begin position="155"/>
        <end position="172"/>
    </location>
</feature>
<keyword evidence="7" id="KW-1185">Reference proteome</keyword>
<evidence type="ECO:0000256" key="4">
    <source>
        <dbReference type="SAM" id="MobiDB-lite"/>
    </source>
</evidence>
<evidence type="ECO:0000256" key="3">
    <source>
        <dbReference type="ARBA" id="ARBA00022833"/>
    </source>
</evidence>
<dbReference type="EMBL" id="JAVXUP010000893">
    <property type="protein sequence ID" value="KAK3019184.1"/>
    <property type="molecule type" value="Genomic_DNA"/>
</dbReference>
<dbReference type="Gene3D" id="3.30.60.20">
    <property type="match status" value="1"/>
</dbReference>
<dbReference type="PANTHER" id="PTHR46288:SF80">
    <property type="entry name" value="CYSTEINE_HISTIDINE-RICH C1 DOMAIN FAMILY PROTEIN"/>
    <property type="match status" value="1"/>
</dbReference>
<gene>
    <name evidence="6" type="ORF">RJ639_002956</name>
</gene>
<feature type="region of interest" description="Disordered" evidence="4">
    <location>
        <begin position="316"/>
        <end position="455"/>
    </location>
</feature>
<dbReference type="SMART" id="SM00109">
    <property type="entry name" value="C1"/>
    <property type="match status" value="1"/>
</dbReference>
<accession>A0AA89AW58</accession>
<reference evidence="6" key="1">
    <citation type="submission" date="2022-12" db="EMBL/GenBank/DDBJ databases">
        <title>Draft genome assemblies for two species of Escallonia (Escalloniales).</title>
        <authorList>
            <person name="Chanderbali A."/>
            <person name="Dervinis C."/>
            <person name="Anghel I."/>
            <person name="Soltis D."/>
            <person name="Soltis P."/>
            <person name="Zapata F."/>
        </authorList>
    </citation>
    <scope>NUCLEOTIDE SEQUENCE</scope>
    <source>
        <strain evidence="6">UCBG64.0493</strain>
        <tissue evidence="6">Leaf</tissue>
    </source>
</reference>
<dbReference type="InterPro" id="IPR002219">
    <property type="entry name" value="PKC_DAG/PE"/>
</dbReference>
<feature type="compositionally biased region" description="Acidic residues" evidence="4">
    <location>
        <begin position="373"/>
        <end position="384"/>
    </location>
</feature>
<feature type="compositionally biased region" description="Acidic residues" evidence="4">
    <location>
        <begin position="438"/>
        <end position="448"/>
    </location>
</feature>
<evidence type="ECO:0000259" key="5">
    <source>
        <dbReference type="PROSITE" id="PS50081"/>
    </source>
</evidence>
<evidence type="ECO:0000256" key="1">
    <source>
        <dbReference type="ARBA" id="ARBA00022723"/>
    </source>
</evidence>
<evidence type="ECO:0000256" key="2">
    <source>
        <dbReference type="ARBA" id="ARBA00022737"/>
    </source>
</evidence>
<proteinExistence type="predicted"/>
<dbReference type="SUPFAM" id="SSF57889">
    <property type="entry name" value="Cysteine-rich domain"/>
    <property type="match status" value="1"/>
</dbReference>
<dbReference type="Proteomes" id="UP001188597">
    <property type="component" value="Unassembled WGS sequence"/>
</dbReference>
<dbReference type="InterPro" id="IPR004146">
    <property type="entry name" value="DC1"/>
</dbReference>
<feature type="domain" description="Phorbol-ester/DAG-type" evidence="5">
    <location>
        <begin position="10"/>
        <end position="65"/>
    </location>
</feature>
<keyword evidence="2" id="KW-0677">Repeat</keyword>
<dbReference type="PANTHER" id="PTHR46288">
    <property type="entry name" value="PHORBOL-ESTER/DAG-TYPE DOMAIN-CONTAINING PROTEIN"/>
    <property type="match status" value="1"/>
</dbReference>
<protein>
    <recommendedName>
        <fullName evidence="5">Phorbol-ester/DAG-type domain-containing protein</fullName>
    </recommendedName>
</protein>